<evidence type="ECO:0000313" key="2">
    <source>
        <dbReference type="EMBL" id="MCD7466985.1"/>
    </source>
</evidence>
<evidence type="ECO:0000259" key="1">
    <source>
        <dbReference type="Pfam" id="PF06426"/>
    </source>
</evidence>
<dbReference type="InterPro" id="IPR010493">
    <property type="entry name" value="Ser_AcTrfase_N"/>
</dbReference>
<sequence length="113" mass="12125">MKLSSSSLPSGILCDLFTGVLIENQELILNVTADLRAVKERDPDCVSYVYLDNHPGAKIGGGILLDHATGVVDGGNEEGVVMVAEYIYSSMVGRGKWRWGGGGESVGRREEKI</sequence>
<evidence type="ECO:0000313" key="3">
    <source>
        <dbReference type="Proteomes" id="UP000823775"/>
    </source>
</evidence>
<dbReference type="Pfam" id="PF06426">
    <property type="entry name" value="SATase_N"/>
    <property type="match status" value="1"/>
</dbReference>
<accession>A0ABS8T6G6</accession>
<comment type="caution">
    <text evidence="2">The sequence shown here is derived from an EMBL/GenBank/DDBJ whole genome shotgun (WGS) entry which is preliminary data.</text>
</comment>
<name>A0ABS8T6G6_DATST</name>
<dbReference type="InterPro" id="IPR042122">
    <property type="entry name" value="Ser_AcTrfase_N_sf"/>
</dbReference>
<keyword evidence="3" id="KW-1185">Reference proteome</keyword>
<proteinExistence type="predicted"/>
<protein>
    <submittedName>
        <fullName evidence="2">Diamine acetyltransferase 1</fullName>
    </submittedName>
</protein>
<dbReference type="PANTHER" id="PTHR42811">
    <property type="entry name" value="SERINE ACETYLTRANSFERASE"/>
    <property type="match status" value="1"/>
</dbReference>
<dbReference type="Gene3D" id="1.10.3130.10">
    <property type="entry name" value="serine acetyltransferase, domain 1"/>
    <property type="match status" value="1"/>
</dbReference>
<dbReference type="Proteomes" id="UP000823775">
    <property type="component" value="Unassembled WGS sequence"/>
</dbReference>
<reference evidence="2 3" key="1">
    <citation type="journal article" date="2021" name="BMC Genomics">
        <title>Datura genome reveals duplications of psychoactive alkaloid biosynthetic genes and high mutation rate following tissue culture.</title>
        <authorList>
            <person name="Rajewski A."/>
            <person name="Carter-House D."/>
            <person name="Stajich J."/>
            <person name="Litt A."/>
        </authorList>
    </citation>
    <scope>NUCLEOTIDE SEQUENCE [LARGE SCALE GENOMIC DNA]</scope>
    <source>
        <strain evidence="2">AR-01</strain>
    </source>
</reference>
<feature type="domain" description="Serine acetyltransferase N-terminal" evidence="1">
    <location>
        <begin position="2"/>
        <end position="49"/>
    </location>
</feature>
<gene>
    <name evidence="2" type="primary">SAT1_1</name>
    <name evidence="2" type="ORF">HAX54_004114</name>
</gene>
<dbReference type="EMBL" id="JACEIK010001186">
    <property type="protein sequence ID" value="MCD7466985.1"/>
    <property type="molecule type" value="Genomic_DNA"/>
</dbReference>
<organism evidence="2 3">
    <name type="scientific">Datura stramonium</name>
    <name type="common">Jimsonweed</name>
    <name type="synonym">Common thornapple</name>
    <dbReference type="NCBI Taxonomy" id="4076"/>
    <lineage>
        <taxon>Eukaryota</taxon>
        <taxon>Viridiplantae</taxon>
        <taxon>Streptophyta</taxon>
        <taxon>Embryophyta</taxon>
        <taxon>Tracheophyta</taxon>
        <taxon>Spermatophyta</taxon>
        <taxon>Magnoliopsida</taxon>
        <taxon>eudicotyledons</taxon>
        <taxon>Gunneridae</taxon>
        <taxon>Pentapetalae</taxon>
        <taxon>asterids</taxon>
        <taxon>lamiids</taxon>
        <taxon>Solanales</taxon>
        <taxon>Solanaceae</taxon>
        <taxon>Solanoideae</taxon>
        <taxon>Datureae</taxon>
        <taxon>Datura</taxon>
    </lineage>
</organism>